<reference evidence="1" key="1">
    <citation type="submission" date="2021-03" db="EMBL/GenBank/DDBJ databases">
        <authorList>
            <consortium name="DOE Joint Genome Institute"/>
            <person name="Ahrendt S."/>
            <person name="Looney B.P."/>
            <person name="Miyauchi S."/>
            <person name="Morin E."/>
            <person name="Drula E."/>
            <person name="Courty P.E."/>
            <person name="Chicoki N."/>
            <person name="Fauchery L."/>
            <person name="Kohler A."/>
            <person name="Kuo A."/>
            <person name="Labutti K."/>
            <person name="Pangilinan J."/>
            <person name="Lipzen A."/>
            <person name="Riley R."/>
            <person name="Andreopoulos W."/>
            <person name="He G."/>
            <person name="Johnson J."/>
            <person name="Barry K.W."/>
            <person name="Grigoriev I.V."/>
            <person name="Nagy L."/>
            <person name="Hibbett D."/>
            <person name="Henrissat B."/>
            <person name="Matheny P.B."/>
            <person name="Labbe J."/>
            <person name="Martin F."/>
        </authorList>
    </citation>
    <scope>NUCLEOTIDE SEQUENCE</scope>
    <source>
        <strain evidence="1">HHB10654</strain>
    </source>
</reference>
<accession>A0ACB8T128</accession>
<dbReference type="Proteomes" id="UP000814140">
    <property type="component" value="Unassembled WGS sequence"/>
</dbReference>
<reference evidence="1" key="2">
    <citation type="journal article" date="2022" name="New Phytol.">
        <title>Evolutionary transition to the ectomycorrhizal habit in the genomes of a hyperdiverse lineage of mushroom-forming fungi.</title>
        <authorList>
            <person name="Looney B."/>
            <person name="Miyauchi S."/>
            <person name="Morin E."/>
            <person name="Drula E."/>
            <person name="Courty P.E."/>
            <person name="Kohler A."/>
            <person name="Kuo A."/>
            <person name="LaButti K."/>
            <person name="Pangilinan J."/>
            <person name="Lipzen A."/>
            <person name="Riley R."/>
            <person name="Andreopoulos W."/>
            <person name="He G."/>
            <person name="Johnson J."/>
            <person name="Nolan M."/>
            <person name="Tritt A."/>
            <person name="Barry K.W."/>
            <person name="Grigoriev I.V."/>
            <person name="Nagy L.G."/>
            <person name="Hibbett D."/>
            <person name="Henrissat B."/>
            <person name="Matheny P.B."/>
            <person name="Labbe J."/>
            <person name="Martin F.M."/>
        </authorList>
    </citation>
    <scope>NUCLEOTIDE SEQUENCE</scope>
    <source>
        <strain evidence="1">HHB10654</strain>
    </source>
</reference>
<protein>
    <submittedName>
        <fullName evidence="1">Uncharacterized protein</fullName>
    </submittedName>
</protein>
<comment type="caution">
    <text evidence="1">The sequence shown here is derived from an EMBL/GenBank/DDBJ whole genome shotgun (WGS) entry which is preliminary data.</text>
</comment>
<dbReference type="EMBL" id="MU277209">
    <property type="protein sequence ID" value="KAI0062082.1"/>
    <property type="molecule type" value="Genomic_DNA"/>
</dbReference>
<proteinExistence type="predicted"/>
<organism evidence="1 2">
    <name type="scientific">Artomyces pyxidatus</name>
    <dbReference type="NCBI Taxonomy" id="48021"/>
    <lineage>
        <taxon>Eukaryota</taxon>
        <taxon>Fungi</taxon>
        <taxon>Dikarya</taxon>
        <taxon>Basidiomycota</taxon>
        <taxon>Agaricomycotina</taxon>
        <taxon>Agaricomycetes</taxon>
        <taxon>Russulales</taxon>
        <taxon>Auriscalpiaceae</taxon>
        <taxon>Artomyces</taxon>
    </lineage>
</organism>
<evidence type="ECO:0000313" key="1">
    <source>
        <dbReference type="EMBL" id="KAI0062082.1"/>
    </source>
</evidence>
<sequence>MALRPVALVVAFAPRWRGRVWWRTCRAMVVGNPRTAHFNPKFRSTSAIAGGRIARQRRPSGIEVMHVCISARAIGLSVYWVVTINWGSGCYFHTHDVLPISLARSYDPLTKRLYSLVNVARSVQSLGRFANVPFNVACESRRRSGAIYWNDVSASTSRKEE</sequence>
<evidence type="ECO:0000313" key="2">
    <source>
        <dbReference type="Proteomes" id="UP000814140"/>
    </source>
</evidence>
<name>A0ACB8T128_9AGAM</name>
<gene>
    <name evidence="1" type="ORF">BV25DRAFT_1838599</name>
</gene>
<keyword evidence="2" id="KW-1185">Reference proteome</keyword>